<accession>A0AAD5T3K2</accession>
<dbReference type="SUPFAM" id="SSF50998">
    <property type="entry name" value="Quinoprotein alcohol dehydrogenase-like"/>
    <property type="match status" value="1"/>
</dbReference>
<protein>
    <submittedName>
        <fullName evidence="2">WD repeat-containing protein 27</fullName>
    </submittedName>
</protein>
<dbReference type="Pfam" id="PF00400">
    <property type="entry name" value="WD40"/>
    <property type="match status" value="2"/>
</dbReference>
<organism evidence="2 3">
    <name type="scientific">Physocladia obscura</name>
    <dbReference type="NCBI Taxonomy" id="109957"/>
    <lineage>
        <taxon>Eukaryota</taxon>
        <taxon>Fungi</taxon>
        <taxon>Fungi incertae sedis</taxon>
        <taxon>Chytridiomycota</taxon>
        <taxon>Chytridiomycota incertae sedis</taxon>
        <taxon>Chytridiomycetes</taxon>
        <taxon>Chytridiales</taxon>
        <taxon>Chytriomycetaceae</taxon>
        <taxon>Physocladia</taxon>
    </lineage>
</organism>
<keyword evidence="1" id="KW-0853">WD repeat</keyword>
<dbReference type="PANTHER" id="PTHR44525:SF1">
    <property type="entry name" value="WD REPEAT-CONTAINING PROTEIN 27"/>
    <property type="match status" value="1"/>
</dbReference>
<dbReference type="PANTHER" id="PTHR44525">
    <property type="entry name" value="WD REPEAT-CONTAINING PROTEIN 27"/>
    <property type="match status" value="1"/>
</dbReference>
<gene>
    <name evidence="2" type="primary">WDR27</name>
    <name evidence="2" type="ORF">HK100_009146</name>
</gene>
<name>A0AAD5T3K2_9FUNG</name>
<evidence type="ECO:0000313" key="2">
    <source>
        <dbReference type="EMBL" id="KAJ3128499.1"/>
    </source>
</evidence>
<reference evidence="2" key="1">
    <citation type="submission" date="2020-05" db="EMBL/GenBank/DDBJ databases">
        <title>Phylogenomic resolution of chytrid fungi.</title>
        <authorList>
            <person name="Stajich J.E."/>
            <person name="Amses K."/>
            <person name="Simmons R."/>
            <person name="Seto K."/>
            <person name="Myers J."/>
            <person name="Bonds A."/>
            <person name="Quandt C.A."/>
            <person name="Barry K."/>
            <person name="Liu P."/>
            <person name="Grigoriev I."/>
            <person name="Longcore J.E."/>
            <person name="James T.Y."/>
        </authorList>
    </citation>
    <scope>NUCLEOTIDE SEQUENCE</scope>
    <source>
        <strain evidence="2">JEL0513</strain>
    </source>
</reference>
<feature type="repeat" description="WD" evidence="1">
    <location>
        <begin position="166"/>
        <end position="210"/>
    </location>
</feature>
<keyword evidence="3" id="KW-1185">Reference proteome</keyword>
<dbReference type="InterPro" id="IPR042411">
    <property type="entry name" value="WDR27"/>
</dbReference>
<dbReference type="Proteomes" id="UP001211907">
    <property type="component" value="Unassembled WGS sequence"/>
</dbReference>
<feature type="repeat" description="WD" evidence="1">
    <location>
        <begin position="728"/>
        <end position="771"/>
    </location>
</feature>
<proteinExistence type="predicted"/>
<dbReference type="SMART" id="SM00320">
    <property type="entry name" value="WD40"/>
    <property type="match status" value="5"/>
</dbReference>
<dbReference type="SUPFAM" id="SSF50978">
    <property type="entry name" value="WD40 repeat-like"/>
    <property type="match status" value="1"/>
</dbReference>
<dbReference type="InterPro" id="IPR001680">
    <property type="entry name" value="WD40_rpt"/>
</dbReference>
<dbReference type="PROSITE" id="PS50082">
    <property type="entry name" value="WD_REPEATS_2"/>
    <property type="match status" value="2"/>
</dbReference>
<dbReference type="AlphaFoldDB" id="A0AAD5T3K2"/>
<sequence>MFSVSESVIQSPGEKTSFASYAISSDGNFILSGSAIRPEVVLRSCSFATKIILSKTRRDLGVSAVAVSISPHLIGAALSSSNSFCVLCVFECFGNPGNSFDWSLLREFEISGDDIDECNSNAYNFTSVSSDLFVFSEYGESNKWFGFVNGSVVRVGNVLGEKITQLEGHRGSVKAILFFQLNESVDCLISASEDRSFKVWNLSNFSCIYNSPILSAHSILSISLSPSYTTLTDRRILVLGTDDAMIHLHEIRSSKVSAASEHVSIKLEVRALKILKVENIFNSIERKISKNSVLSAPPEKISSLPKWKQSQKYSCENNESLDCMTSSSLSCTFLIHFKLKLCKHDYAKDDPLKTPSFILISTQTKFCVVDAKSFDTLFTHTLNEAGFSQIVCSSGQNCSTDSLQFEFLVEQRLTGKLSLYSLSSCADRNGSAAIVKNNWASFSSSQANSSTSENIDFFKLEEKFTAPDVNPSPVELTDIVTKSVGKADINSGSGIWADRVCDGIIAQLAALEIRSLNDIKERRNSLIKVAGTAQANDQRFCIYTLPKSIAIGILNIADERILPSQSTTSFHVESDIWEIEKQKNTVNETVGSDNNIKNGNNSTKHDKIKMNQPLTFRKTIKSSGYTQEPLSKKMFKLPKISSERAATSSASIILLNKILATKNSWLSNDTELPLYDSKKVISSLKTFQHPSPAICVRFNENDSAIAVGCSQKSAFVHQIGAASTTKAFYGHDSAVQYVYWGSNEMSDTFLTTAIDGSCRLWTTASSDPLISFGLKKSAIIPKESNALSQPIKTIKLATIQSSKHFSSMAALTSKPTQAQQQTPLHQAQFFFHNKFILAFSKRQLLLHTHKIASRRRHSSTITKSSEIRPALNYNTITPYRHAVASPTFAATVTAFDAPNRFSSHIAIVSTADTVLHVVDLYRGGISLSSASICNNVHTIVCPSEQENPHLFVTAACHDGIRVWDLRTFSSTGGGAVVQLLGHVNRFAKVQCAMSPCGKYVATGSEDKQAYVYDLRNAAGGVLCKLRDGITDIVYGVDFCRAKSVVAVAARDGKCLLYRL</sequence>
<dbReference type="Gene3D" id="2.130.10.10">
    <property type="entry name" value="YVTN repeat-like/Quinoprotein amine dehydrogenase"/>
    <property type="match status" value="3"/>
</dbReference>
<comment type="caution">
    <text evidence="2">The sequence shown here is derived from an EMBL/GenBank/DDBJ whole genome shotgun (WGS) entry which is preliminary data.</text>
</comment>
<evidence type="ECO:0000256" key="1">
    <source>
        <dbReference type="PROSITE-ProRule" id="PRU00221"/>
    </source>
</evidence>
<dbReference type="InterPro" id="IPR036322">
    <property type="entry name" value="WD40_repeat_dom_sf"/>
</dbReference>
<evidence type="ECO:0000313" key="3">
    <source>
        <dbReference type="Proteomes" id="UP001211907"/>
    </source>
</evidence>
<dbReference type="EMBL" id="JADGJH010000462">
    <property type="protein sequence ID" value="KAJ3128499.1"/>
    <property type="molecule type" value="Genomic_DNA"/>
</dbReference>
<dbReference type="InterPro" id="IPR011047">
    <property type="entry name" value="Quinoprotein_ADH-like_sf"/>
</dbReference>
<dbReference type="InterPro" id="IPR015943">
    <property type="entry name" value="WD40/YVTN_repeat-like_dom_sf"/>
</dbReference>